<evidence type="ECO:0000256" key="2">
    <source>
        <dbReference type="SAM" id="MobiDB-lite"/>
    </source>
</evidence>
<dbReference type="EMBL" id="MOPA01000011">
    <property type="protein sequence ID" value="KAK1528183.1"/>
    <property type="molecule type" value="Genomic_DNA"/>
</dbReference>
<gene>
    <name evidence="4" type="ORF">CPAR01_12741</name>
</gene>
<dbReference type="InterPro" id="IPR010686">
    <property type="entry name" value="OBAP-like"/>
</dbReference>
<feature type="signal peptide" evidence="3">
    <location>
        <begin position="1"/>
        <end position="17"/>
    </location>
</feature>
<comment type="caution">
    <text evidence="4">The sequence shown here is derived from an EMBL/GenBank/DDBJ whole genome shotgun (WGS) entry which is preliminary data.</text>
</comment>
<feature type="compositionally biased region" description="Basic and acidic residues" evidence="2">
    <location>
        <begin position="435"/>
        <end position="451"/>
    </location>
</feature>
<keyword evidence="5" id="KW-1185">Reference proteome</keyword>
<feature type="region of interest" description="Disordered" evidence="2">
    <location>
        <begin position="417"/>
        <end position="451"/>
    </location>
</feature>
<feature type="compositionally biased region" description="Basic residues" evidence="2">
    <location>
        <begin position="114"/>
        <end position="128"/>
    </location>
</feature>
<dbReference type="Pfam" id="PF06884">
    <property type="entry name" value="DUF1264"/>
    <property type="match status" value="1"/>
</dbReference>
<organism evidence="4 5">
    <name type="scientific">Colletotrichum paranaense</name>
    <dbReference type="NCBI Taxonomy" id="1914294"/>
    <lineage>
        <taxon>Eukaryota</taxon>
        <taxon>Fungi</taxon>
        <taxon>Dikarya</taxon>
        <taxon>Ascomycota</taxon>
        <taxon>Pezizomycotina</taxon>
        <taxon>Sordariomycetes</taxon>
        <taxon>Hypocreomycetidae</taxon>
        <taxon>Glomerellales</taxon>
        <taxon>Glomerellaceae</taxon>
        <taxon>Colletotrichum</taxon>
        <taxon>Colletotrichum acutatum species complex</taxon>
    </lineage>
</organism>
<dbReference type="Proteomes" id="UP001241169">
    <property type="component" value="Unassembled WGS sequence"/>
</dbReference>
<dbReference type="RefSeq" id="XP_060344529.1">
    <property type="nucleotide sequence ID" value="XM_060496996.1"/>
</dbReference>
<dbReference type="PANTHER" id="PTHR31360:SF0">
    <property type="entry name" value="OIL BODY-ASSOCIATED PROTEIN 1B"/>
    <property type="match status" value="1"/>
</dbReference>
<evidence type="ECO:0000256" key="1">
    <source>
        <dbReference type="ARBA" id="ARBA00009740"/>
    </source>
</evidence>
<evidence type="ECO:0000313" key="4">
    <source>
        <dbReference type="EMBL" id="KAK1528183.1"/>
    </source>
</evidence>
<feature type="region of interest" description="Disordered" evidence="2">
    <location>
        <begin position="108"/>
        <end position="147"/>
    </location>
</feature>
<evidence type="ECO:0008006" key="6">
    <source>
        <dbReference type="Google" id="ProtNLM"/>
    </source>
</evidence>
<accession>A0ABQ9S7B6</accession>
<dbReference type="GeneID" id="85380895"/>
<name>A0ABQ9S7B6_9PEZI</name>
<evidence type="ECO:0000313" key="5">
    <source>
        <dbReference type="Proteomes" id="UP001241169"/>
    </source>
</evidence>
<dbReference type="PANTHER" id="PTHR31360">
    <property type="match status" value="1"/>
</dbReference>
<protein>
    <recommendedName>
        <fullName evidence="6">DUF1264-domain-containing protein</fullName>
    </recommendedName>
</protein>
<feature type="compositionally biased region" description="Basic and acidic residues" evidence="2">
    <location>
        <begin position="129"/>
        <end position="146"/>
    </location>
</feature>
<sequence>MKFIATVAVALASLALAAPNPEGQTTSIKLSKDYVDAIVAAYPDVHKRDSATSTLSYLVTISSFSKRRLRKPVLTRFPRTISKTSQASIRFKLLVEMIDCDGIVPLYRPTHPAPPRRRPIGVRQHTPRLGREDPRRETAPGKRGDLRLPQMNAEENGQETMLRPPLSPSSTVQLPALAGSPFLSCRFRTKQPTLIQSSNVKPKYPRLERIEQVCLPRASLQSRLSTTMATKPDTNAGDPISTKNQVLSAGASVDFAPLSNVCAHLNAFHAYASDPTRVVEANHYCGHLNEDVRQCILYDSPAKNARIIGIEYMITPKLYETLDSEERKLWHSHVYEVKSGMLIMPQGKLPDLAWQAAENKEMEQVVQLYGKVFHLWQVDKGHQLPLGEPQLMTSFTQTGQLDFAKYVGDRDKRFNSDYKQKEEARKHIASPSVHPDADQAWKEKDKNKGVS</sequence>
<keyword evidence="3" id="KW-0732">Signal</keyword>
<evidence type="ECO:0000256" key="3">
    <source>
        <dbReference type="SAM" id="SignalP"/>
    </source>
</evidence>
<feature type="compositionally biased region" description="Basic and acidic residues" evidence="2">
    <location>
        <begin position="417"/>
        <end position="426"/>
    </location>
</feature>
<reference evidence="4 5" key="1">
    <citation type="submission" date="2016-10" db="EMBL/GenBank/DDBJ databases">
        <title>The genome sequence of Colletotrichum fioriniae PJ7.</title>
        <authorList>
            <person name="Baroncelli R."/>
        </authorList>
    </citation>
    <scope>NUCLEOTIDE SEQUENCE [LARGE SCALE GENOMIC DNA]</scope>
    <source>
        <strain evidence="4 5">IMI 384185</strain>
    </source>
</reference>
<feature type="chain" id="PRO_5046381146" description="DUF1264-domain-containing protein" evidence="3">
    <location>
        <begin position="18"/>
        <end position="451"/>
    </location>
</feature>
<proteinExistence type="inferred from homology"/>
<comment type="similarity">
    <text evidence="1">Belongs to the OBAP family.</text>
</comment>